<dbReference type="VEuPathDB" id="CryptoDB:Cvel_8774"/>
<evidence type="ECO:0008006" key="3">
    <source>
        <dbReference type="Google" id="ProtNLM"/>
    </source>
</evidence>
<feature type="compositionally biased region" description="Basic residues" evidence="1">
    <location>
        <begin position="145"/>
        <end position="162"/>
    </location>
</feature>
<gene>
    <name evidence="2" type="ORF">Cvel_8774</name>
</gene>
<feature type="region of interest" description="Disordered" evidence="1">
    <location>
        <begin position="140"/>
        <end position="178"/>
    </location>
</feature>
<evidence type="ECO:0000313" key="2">
    <source>
        <dbReference type="EMBL" id="CEM48312.1"/>
    </source>
</evidence>
<name>A0A0G4HV29_9ALVE</name>
<accession>A0A0G4HV29</accession>
<dbReference type="PhylomeDB" id="A0A0G4HV29"/>
<reference evidence="2" key="1">
    <citation type="submission" date="2014-11" db="EMBL/GenBank/DDBJ databases">
        <authorList>
            <person name="Otto D Thomas"/>
            <person name="Naeem Raeece"/>
        </authorList>
    </citation>
    <scope>NUCLEOTIDE SEQUENCE</scope>
</reference>
<protein>
    <recommendedName>
        <fullName evidence="3">Retrotransposon gag domain-containing protein</fullName>
    </recommendedName>
</protein>
<proteinExistence type="predicted"/>
<dbReference type="AlphaFoldDB" id="A0A0G4HV29"/>
<sequence length="178" mass="20310">MSGYLDCTRCPNNQKVFVVLSYLSPSLKRWVNRKQRGNGTFHSFEEFAAALTKKFIDPLGQDHLRDKLKELRYSKEEGMKTHGDDFLDIAEKLEHTTPNELIYIFKESIPKDIRFKVTKKGLETLEEAIEATCIAAEKTEGKSWGAHRKQSGNGRRNRKHHSGSSQDGPVPIQLDALH</sequence>
<evidence type="ECO:0000256" key="1">
    <source>
        <dbReference type="SAM" id="MobiDB-lite"/>
    </source>
</evidence>
<dbReference type="EMBL" id="CDMZ01003988">
    <property type="protein sequence ID" value="CEM48312.1"/>
    <property type="molecule type" value="Genomic_DNA"/>
</dbReference>
<organism evidence="2">
    <name type="scientific">Chromera velia CCMP2878</name>
    <dbReference type="NCBI Taxonomy" id="1169474"/>
    <lineage>
        <taxon>Eukaryota</taxon>
        <taxon>Sar</taxon>
        <taxon>Alveolata</taxon>
        <taxon>Colpodellida</taxon>
        <taxon>Chromeraceae</taxon>
        <taxon>Chromera</taxon>
    </lineage>
</organism>